<dbReference type="EMBL" id="CH991554">
    <property type="protein sequence ID" value="EDQ88430.1"/>
    <property type="molecule type" value="Genomic_DNA"/>
</dbReference>
<evidence type="ECO:0000259" key="5">
    <source>
        <dbReference type="PROSITE" id="PS50825"/>
    </source>
</evidence>
<evidence type="ECO:0000256" key="2">
    <source>
        <dbReference type="SAM" id="MobiDB-lite"/>
    </source>
</evidence>
<dbReference type="InterPro" id="IPR003410">
    <property type="entry name" value="HYR_dom"/>
</dbReference>
<sequence length="571" mass="61158">MMHSLRLLALLVVAAAATPRVVFSDTVSCNLLPQRPPRVMSLPPNPHTADSLLCRTIECPRAPNSCYEDAECVAGQCMEPRPKADYTPCNDGLSSTFNDVCSAGVCRGGSFTCPATVRVTPTRATEGQAQVASWVEPEVDTHENFYFTISSTHQPGDMFAVGVTEVEYTATDVIEGTEYTCSFNVEVLESQEPCEGVVCTTDNVCQTFAPGCEVIDAKATCPEPEALPNGRYNKASLYISNGLPVPRAERFPQFFSDDNNVVVCHLGQSICEGNRRLLPKRPPRPMKLSPDFSNFQQPLLPIGRPSFTTTTRAPVTTTTTTTTTRAPTTTTTTARAPATTTTTTRAPVTTTTTRAPVTTTTTRAPTTTTTTTQPRVTTTEDRCGEYRQCNCKPGSEMVEFIDAFGCQACSCVASELPSTTTAAPVSTTTTTAARETTTTSAARETTTTSAASGSGSGSDQCPEFRPCFCKPGMESRTFYDDEGCKHCSCVDPSQDRRRRLLEEGEAVQDQETQTTDDSSHQFSMALAIAGVAVATVLVAGVAVIKAMHRSEDKLPLVASVEGAPLEHIATA</sequence>
<dbReference type="AlphaFoldDB" id="A9V1F4"/>
<dbReference type="Pfam" id="PF02494">
    <property type="entry name" value="HYR"/>
    <property type="match status" value="1"/>
</dbReference>
<keyword evidence="1" id="KW-0677">Repeat</keyword>
<organism evidence="6 7">
    <name type="scientific">Monosiga brevicollis</name>
    <name type="common">Choanoflagellate</name>
    <dbReference type="NCBI Taxonomy" id="81824"/>
    <lineage>
        <taxon>Eukaryota</taxon>
        <taxon>Choanoflagellata</taxon>
        <taxon>Craspedida</taxon>
        <taxon>Salpingoecidae</taxon>
        <taxon>Monosiga</taxon>
    </lineage>
</organism>
<evidence type="ECO:0000313" key="7">
    <source>
        <dbReference type="Proteomes" id="UP000001357"/>
    </source>
</evidence>
<feature type="compositionally biased region" description="Low complexity" evidence="2">
    <location>
        <begin position="308"/>
        <end position="376"/>
    </location>
</feature>
<dbReference type="Proteomes" id="UP000001357">
    <property type="component" value="Unassembled WGS sequence"/>
</dbReference>
<feature type="transmembrane region" description="Helical" evidence="3">
    <location>
        <begin position="522"/>
        <end position="544"/>
    </location>
</feature>
<feature type="region of interest" description="Disordered" evidence="2">
    <location>
        <begin position="290"/>
        <end position="376"/>
    </location>
</feature>
<protein>
    <recommendedName>
        <fullName evidence="5">HYR domain-containing protein</fullName>
    </recommendedName>
</protein>
<proteinExistence type="predicted"/>
<accession>A9V1F4</accession>
<gene>
    <name evidence="6" type="ORF">MONBRDRAFT_26124</name>
</gene>
<reference evidence="6 7" key="1">
    <citation type="journal article" date="2008" name="Nature">
        <title>The genome of the choanoflagellate Monosiga brevicollis and the origin of metazoans.</title>
        <authorList>
            <consortium name="JGI Sequencing"/>
            <person name="King N."/>
            <person name="Westbrook M.J."/>
            <person name="Young S.L."/>
            <person name="Kuo A."/>
            <person name="Abedin M."/>
            <person name="Chapman J."/>
            <person name="Fairclough S."/>
            <person name="Hellsten U."/>
            <person name="Isogai Y."/>
            <person name="Letunic I."/>
            <person name="Marr M."/>
            <person name="Pincus D."/>
            <person name="Putnam N."/>
            <person name="Rokas A."/>
            <person name="Wright K.J."/>
            <person name="Zuzow R."/>
            <person name="Dirks W."/>
            <person name="Good M."/>
            <person name="Goodstein D."/>
            <person name="Lemons D."/>
            <person name="Li W."/>
            <person name="Lyons J.B."/>
            <person name="Morris A."/>
            <person name="Nichols S."/>
            <person name="Richter D.J."/>
            <person name="Salamov A."/>
            <person name="Bork P."/>
            <person name="Lim W.A."/>
            <person name="Manning G."/>
            <person name="Miller W.T."/>
            <person name="McGinnis W."/>
            <person name="Shapiro H."/>
            <person name="Tjian R."/>
            <person name="Grigoriev I.V."/>
            <person name="Rokhsar D."/>
        </authorList>
    </citation>
    <scope>NUCLEOTIDE SEQUENCE [LARGE SCALE GENOMIC DNA]</scope>
    <source>
        <strain evidence="7">MX1 / ATCC 50154</strain>
    </source>
</reference>
<evidence type="ECO:0000256" key="4">
    <source>
        <dbReference type="SAM" id="SignalP"/>
    </source>
</evidence>
<name>A9V1F4_MONBE</name>
<feature type="compositionally biased region" description="Low complexity" evidence="2">
    <location>
        <begin position="420"/>
        <end position="453"/>
    </location>
</feature>
<dbReference type="InParanoid" id="A9V1F4"/>
<dbReference type="RefSeq" id="XP_001746534.1">
    <property type="nucleotide sequence ID" value="XM_001746482.1"/>
</dbReference>
<dbReference type="GeneID" id="5891898"/>
<evidence type="ECO:0000313" key="6">
    <source>
        <dbReference type="EMBL" id="EDQ88430.1"/>
    </source>
</evidence>
<keyword evidence="4" id="KW-0732">Signal</keyword>
<dbReference type="KEGG" id="mbr:MONBRDRAFT_26124"/>
<feature type="chain" id="PRO_5002742550" description="HYR domain-containing protein" evidence="4">
    <location>
        <begin position="25"/>
        <end position="571"/>
    </location>
</feature>
<keyword evidence="3" id="KW-0812">Transmembrane</keyword>
<evidence type="ECO:0000256" key="1">
    <source>
        <dbReference type="ARBA" id="ARBA00022737"/>
    </source>
</evidence>
<evidence type="ECO:0000256" key="3">
    <source>
        <dbReference type="SAM" id="Phobius"/>
    </source>
</evidence>
<keyword evidence="3" id="KW-0472">Membrane</keyword>
<dbReference type="PROSITE" id="PS50825">
    <property type="entry name" value="HYR"/>
    <property type="match status" value="1"/>
</dbReference>
<feature type="region of interest" description="Disordered" evidence="2">
    <location>
        <begin position="420"/>
        <end position="461"/>
    </location>
</feature>
<keyword evidence="3" id="KW-1133">Transmembrane helix</keyword>
<feature type="domain" description="HYR" evidence="5">
    <location>
        <begin position="103"/>
        <end position="189"/>
    </location>
</feature>
<feature type="signal peptide" evidence="4">
    <location>
        <begin position="1"/>
        <end position="24"/>
    </location>
</feature>
<keyword evidence="7" id="KW-1185">Reference proteome</keyword>